<name>W5KJ69_ASTMX</name>
<dbReference type="Pfam" id="PF21712">
    <property type="entry name" value="RASSF8-10_RA"/>
    <property type="match status" value="1"/>
</dbReference>
<dbReference type="Ensembl" id="ENSAMXT00000007631.2">
    <property type="protein sequence ID" value="ENSAMXP00000007631.2"/>
    <property type="gene ID" value="ENSAMXG00000007426.2"/>
</dbReference>
<accession>W5KJ69</accession>
<organism evidence="3 4">
    <name type="scientific">Astyanax mexicanus</name>
    <name type="common">Blind cave fish</name>
    <name type="synonym">Astyanax fasciatus mexicanus</name>
    <dbReference type="NCBI Taxonomy" id="7994"/>
    <lineage>
        <taxon>Eukaryota</taxon>
        <taxon>Metazoa</taxon>
        <taxon>Chordata</taxon>
        <taxon>Craniata</taxon>
        <taxon>Vertebrata</taxon>
        <taxon>Euteleostomi</taxon>
        <taxon>Actinopterygii</taxon>
        <taxon>Neopterygii</taxon>
        <taxon>Teleostei</taxon>
        <taxon>Ostariophysi</taxon>
        <taxon>Characiformes</taxon>
        <taxon>Characoidei</taxon>
        <taxon>Acestrorhamphidae</taxon>
        <taxon>Acestrorhamphinae</taxon>
        <taxon>Astyanax</taxon>
    </lineage>
</organism>
<evidence type="ECO:0000256" key="1">
    <source>
        <dbReference type="SAM" id="MobiDB-lite"/>
    </source>
</evidence>
<evidence type="ECO:0000313" key="4">
    <source>
        <dbReference type="Proteomes" id="UP000018467"/>
    </source>
</evidence>
<proteinExistence type="predicted"/>
<dbReference type="PANTHER" id="PTHR15286:SF16">
    <property type="entry name" value="RAS ASSOCIATION DOMAIN-CONTAINING PROTEIN 8"/>
    <property type="match status" value="1"/>
</dbReference>
<dbReference type="Bgee" id="ENSAMXG00000007426">
    <property type="expression patterns" value="Expressed in pharyngeal gill and 2 other cell types or tissues"/>
</dbReference>
<reference evidence="3" key="3">
    <citation type="submission" date="2025-08" db="UniProtKB">
        <authorList>
            <consortium name="Ensembl"/>
        </authorList>
    </citation>
    <scope>IDENTIFICATION</scope>
</reference>
<feature type="region of interest" description="Disordered" evidence="1">
    <location>
        <begin position="155"/>
        <end position="192"/>
    </location>
</feature>
<dbReference type="Proteomes" id="UP000018467">
    <property type="component" value="Unassembled WGS sequence"/>
</dbReference>
<dbReference type="InterPro" id="IPR029071">
    <property type="entry name" value="Ubiquitin-like_domsf"/>
</dbReference>
<keyword evidence="4" id="KW-1185">Reference proteome</keyword>
<dbReference type="GeneTree" id="ENSGT00950000182839"/>
<feature type="region of interest" description="Disordered" evidence="1">
    <location>
        <begin position="103"/>
        <end position="139"/>
    </location>
</feature>
<dbReference type="AlphaFoldDB" id="W5KJ69"/>
<protein>
    <submittedName>
        <fullName evidence="3">Ras association domain family member 11</fullName>
    </submittedName>
</protein>
<dbReference type="InterPro" id="IPR033593">
    <property type="entry name" value="N-RASSF"/>
</dbReference>
<dbReference type="InterPro" id="IPR048945">
    <property type="entry name" value="RASSF8/10_RA"/>
</dbReference>
<dbReference type="InParanoid" id="W5KJ69"/>
<dbReference type="eggNOG" id="KOG1574">
    <property type="taxonomic scope" value="Eukaryota"/>
</dbReference>
<dbReference type="PANTHER" id="PTHR15286">
    <property type="entry name" value="RAS-ASSOCIATING DOMAIN CONTAINING PROTEIN"/>
    <property type="match status" value="1"/>
</dbReference>
<reference evidence="4" key="1">
    <citation type="submission" date="2013-03" db="EMBL/GenBank/DDBJ databases">
        <authorList>
            <person name="Jeffery W."/>
            <person name="Warren W."/>
            <person name="Wilson R.K."/>
        </authorList>
    </citation>
    <scope>NUCLEOTIDE SEQUENCE</scope>
    <source>
        <strain evidence="4">female</strain>
    </source>
</reference>
<feature type="domain" description="Ras association" evidence="2">
    <location>
        <begin position="2"/>
        <end position="78"/>
    </location>
</feature>
<sequence length="192" mass="21752">MEVKVYVEGIQRIVCGVTENTTCQEVVIALAQALRTGRYTLREKFKEYERNVTPDERLLGSLEKYGQQAREVQLTLQHLGPSLGDWTNKPRAQLRRADVGGRVRRGSGVTGLHRQSLPPLSRLRMNSEPPAEDLKRPKRKSLTLMEEAWGWLENLGRSGKQQLGRDKGKSKEDDKGDNHRDKVSVKVGKIPL</sequence>
<dbReference type="Gene3D" id="3.10.20.90">
    <property type="entry name" value="Phosphatidylinositol 3-kinase Catalytic Subunit, Chain A, domain 1"/>
    <property type="match status" value="1"/>
</dbReference>
<dbReference type="HOGENOM" id="CLU_581310_0_0_1"/>
<evidence type="ECO:0000313" key="3">
    <source>
        <dbReference type="Ensembl" id="ENSAMXP00000007631.2"/>
    </source>
</evidence>
<reference evidence="3" key="4">
    <citation type="submission" date="2025-09" db="UniProtKB">
        <authorList>
            <consortium name="Ensembl"/>
        </authorList>
    </citation>
    <scope>IDENTIFICATION</scope>
</reference>
<feature type="compositionally biased region" description="Basic and acidic residues" evidence="1">
    <location>
        <begin position="163"/>
        <end position="184"/>
    </location>
</feature>
<evidence type="ECO:0000259" key="2">
    <source>
        <dbReference type="Pfam" id="PF21712"/>
    </source>
</evidence>
<dbReference type="SUPFAM" id="SSF54236">
    <property type="entry name" value="Ubiquitin-like"/>
    <property type="match status" value="1"/>
</dbReference>
<reference evidence="4" key="2">
    <citation type="journal article" date="2014" name="Nat. Commun.">
        <title>The cavefish genome reveals candidate genes for eye loss.</title>
        <authorList>
            <person name="McGaugh S.E."/>
            <person name="Gross J.B."/>
            <person name="Aken B."/>
            <person name="Blin M."/>
            <person name="Borowsky R."/>
            <person name="Chalopin D."/>
            <person name="Hinaux H."/>
            <person name="Jeffery W.R."/>
            <person name="Keene A."/>
            <person name="Ma L."/>
            <person name="Minx P."/>
            <person name="Murphy D."/>
            <person name="O'Quin K.E."/>
            <person name="Retaux S."/>
            <person name="Rohner N."/>
            <person name="Searle S.M."/>
            <person name="Stahl B.A."/>
            <person name="Tabin C."/>
            <person name="Volff J.N."/>
            <person name="Yoshizawa M."/>
            <person name="Warren W.C."/>
        </authorList>
    </citation>
    <scope>NUCLEOTIDE SEQUENCE [LARGE SCALE GENOMIC DNA]</scope>
    <source>
        <strain evidence="4">female</strain>
    </source>
</reference>